<accession>X6MLU8</accession>
<name>X6MLU8_RETFI</name>
<reference evidence="1 2" key="1">
    <citation type="journal article" date="2013" name="Curr. Biol.">
        <title>The Genome of the Foraminiferan Reticulomyxa filosa.</title>
        <authorList>
            <person name="Glockner G."/>
            <person name="Hulsmann N."/>
            <person name="Schleicher M."/>
            <person name="Noegel A.A."/>
            <person name="Eichinger L."/>
            <person name="Gallinger C."/>
            <person name="Pawlowski J."/>
            <person name="Sierra R."/>
            <person name="Euteneuer U."/>
            <person name="Pillet L."/>
            <person name="Moustafa A."/>
            <person name="Platzer M."/>
            <person name="Groth M."/>
            <person name="Szafranski K."/>
            <person name="Schliwa M."/>
        </authorList>
    </citation>
    <scope>NUCLEOTIDE SEQUENCE [LARGE SCALE GENOMIC DNA]</scope>
</reference>
<organism evidence="1 2">
    <name type="scientific">Reticulomyxa filosa</name>
    <dbReference type="NCBI Taxonomy" id="46433"/>
    <lineage>
        <taxon>Eukaryota</taxon>
        <taxon>Sar</taxon>
        <taxon>Rhizaria</taxon>
        <taxon>Retaria</taxon>
        <taxon>Foraminifera</taxon>
        <taxon>Monothalamids</taxon>
        <taxon>Reticulomyxidae</taxon>
        <taxon>Reticulomyxa</taxon>
    </lineage>
</organism>
<dbReference type="AlphaFoldDB" id="X6MLU8"/>
<keyword evidence="2" id="KW-1185">Reference proteome</keyword>
<comment type="caution">
    <text evidence="1">The sequence shown here is derived from an EMBL/GenBank/DDBJ whole genome shotgun (WGS) entry which is preliminary data.</text>
</comment>
<protein>
    <submittedName>
        <fullName evidence="1">Uncharacterized protein</fullName>
    </submittedName>
</protein>
<dbReference type="Proteomes" id="UP000023152">
    <property type="component" value="Unassembled WGS sequence"/>
</dbReference>
<dbReference type="EMBL" id="ASPP01020061">
    <property type="protein sequence ID" value="ETO14392.1"/>
    <property type="molecule type" value="Genomic_DNA"/>
</dbReference>
<proteinExistence type="predicted"/>
<evidence type="ECO:0000313" key="1">
    <source>
        <dbReference type="EMBL" id="ETO14392.1"/>
    </source>
</evidence>
<sequence>MQRTEWQFCRVHDHTLQFGNNTMPIEKKVGTLNEWELRSLKNGFDCDKNKENNDEISLQGLKHLTFAIYTHNNTNNPVYLLWDNYQTAYIWYRFLKMVVSQNGVDYFPAKLITLSKKKKIFDFMSNNSEDDTALVRSIRKRLPHVIKQIDHISQFFCCPFFSSSSFFFKADNIYKTCKDSSYHLSLLSQSNEISSKLAKVTKLVRDVETTSQDKEYKVSELRELWQCLQTDFTACSLKCQFLKAEIEA</sequence>
<gene>
    <name evidence="1" type="ORF">RFI_22978</name>
</gene>
<evidence type="ECO:0000313" key="2">
    <source>
        <dbReference type="Proteomes" id="UP000023152"/>
    </source>
</evidence>